<evidence type="ECO:0000259" key="2">
    <source>
        <dbReference type="Pfam" id="PF06586"/>
    </source>
</evidence>
<reference evidence="3" key="1">
    <citation type="submission" date="2022-02" db="EMBL/GenBank/DDBJ databases">
        <title>Aestuariibaculum sp., a marine bacterium isolated from sediment in Guangxi.</title>
        <authorList>
            <person name="Ying J."/>
        </authorList>
    </citation>
    <scope>NUCLEOTIDE SEQUENCE</scope>
    <source>
        <strain evidence="3">L182</strain>
    </source>
</reference>
<dbReference type="Pfam" id="PF06586">
    <property type="entry name" value="TraK_N"/>
    <property type="match status" value="1"/>
</dbReference>
<proteinExistence type="predicted"/>
<protein>
    <submittedName>
        <fullName evidence="3">Type-F conjugative transfer system secretin TraK</fullName>
    </submittedName>
</protein>
<dbReference type="Proteomes" id="UP001156141">
    <property type="component" value="Unassembled WGS sequence"/>
</dbReference>
<sequence length="93" mass="9860">KINTGNPSDDFSVVNEPVRGDIYLSVPDGYSRPVLSFFATSKRGYVYKFACRIAGNEAAQVFLSNPAIEKAEAADEAPMGRAAASTTSPQEGA</sequence>
<accession>A0ABS9RMS0</accession>
<comment type="caution">
    <text evidence="3">The sequence shown here is derived from an EMBL/GenBank/DDBJ whole genome shotgun (WGS) entry which is preliminary data.</text>
</comment>
<evidence type="ECO:0000313" key="4">
    <source>
        <dbReference type="Proteomes" id="UP001156141"/>
    </source>
</evidence>
<organism evidence="3 4">
    <name type="scientific">Aestuariibaculum lutulentum</name>
    <dbReference type="NCBI Taxonomy" id="2920935"/>
    <lineage>
        <taxon>Bacteria</taxon>
        <taxon>Pseudomonadati</taxon>
        <taxon>Bacteroidota</taxon>
        <taxon>Flavobacteriia</taxon>
        <taxon>Flavobacteriales</taxon>
        <taxon>Flavobacteriaceae</taxon>
    </lineage>
</organism>
<name>A0ABS9RMS0_9FLAO</name>
<feature type="compositionally biased region" description="Polar residues" evidence="1">
    <location>
        <begin position="84"/>
        <end position="93"/>
    </location>
</feature>
<dbReference type="EMBL" id="JAKVQD010000137">
    <property type="protein sequence ID" value="MCH4554251.1"/>
    <property type="molecule type" value="Genomic_DNA"/>
</dbReference>
<dbReference type="RefSeq" id="WP_240575648.1">
    <property type="nucleotide sequence ID" value="NZ_JAKVQD010000137.1"/>
</dbReference>
<keyword evidence="4" id="KW-1185">Reference proteome</keyword>
<feature type="domain" description="TraK N-terminal" evidence="2">
    <location>
        <begin position="5"/>
        <end position="70"/>
    </location>
</feature>
<feature type="non-terminal residue" evidence="3">
    <location>
        <position position="1"/>
    </location>
</feature>
<feature type="region of interest" description="Disordered" evidence="1">
    <location>
        <begin position="73"/>
        <end position="93"/>
    </location>
</feature>
<feature type="non-terminal residue" evidence="3">
    <location>
        <position position="93"/>
    </location>
</feature>
<gene>
    <name evidence="3" type="ORF">MKW35_16650</name>
</gene>
<dbReference type="InterPro" id="IPR010563">
    <property type="entry name" value="TraK_N"/>
</dbReference>
<evidence type="ECO:0000313" key="3">
    <source>
        <dbReference type="EMBL" id="MCH4554251.1"/>
    </source>
</evidence>
<evidence type="ECO:0000256" key="1">
    <source>
        <dbReference type="SAM" id="MobiDB-lite"/>
    </source>
</evidence>